<sequence length="466" mass="54483">MKVKYIQIICGLLLVLRFFLLQFIPLLDHTESRYGEVARLMAETNNYAVPQIDYGVDFWAKPPLSTWLSAIGVEIFGETEFAVRLSSFILGILILLICFKGFQFSKKQRWILIALILTIPEFYLHLGVVSTDMSLLLAVTLVIVSFYNIMFYESHKIWGYLFFVGLGLGMLAKGPIIFILTMPAIVVWWFFSKTKFIEIKKFPLVLGSILTILIALPWYIIAEKQSPGFIDYFIIGEHFQRFFNPDWVGDKYGEPHVQPFAIIWVFFVAFFLPYSILFILKLVKQFRTIFENKETLFLLTMIIWPLFFFTFSTSLIHTYTLPVVVPFAVLLVKLLPDLKIIKTYFKVSLILPITAVIGILVFTFKPELKDTFRTEKYLVEHINHQNIPIYHFYLKTFSGQFYTKGKLKKIVADDIDVLINKSKSGKEFYLIITKYDREAYPQIFSDKNFEELNSNRKKLLFHFNKN</sequence>
<dbReference type="PANTHER" id="PTHR33908:SF3">
    <property type="entry name" value="UNDECAPRENYL PHOSPHATE-ALPHA-4-AMINO-4-DEOXY-L-ARABINOSE ARABINOSYL TRANSFERASE"/>
    <property type="match status" value="1"/>
</dbReference>
<evidence type="ECO:0000256" key="6">
    <source>
        <dbReference type="ARBA" id="ARBA00022989"/>
    </source>
</evidence>
<dbReference type="EMBL" id="JBHTJL010000011">
    <property type="protein sequence ID" value="MFD1063523.1"/>
    <property type="molecule type" value="Genomic_DNA"/>
</dbReference>
<feature type="transmembrane region" description="Helical" evidence="8">
    <location>
        <begin position="133"/>
        <end position="151"/>
    </location>
</feature>
<dbReference type="GO" id="GO:0016757">
    <property type="term" value="F:glycosyltransferase activity"/>
    <property type="evidence" value="ECO:0007669"/>
    <property type="project" value="UniProtKB-KW"/>
</dbReference>
<keyword evidence="3 10" id="KW-0328">Glycosyltransferase</keyword>
<feature type="transmembrane region" description="Helical" evidence="8">
    <location>
        <begin position="343"/>
        <end position="364"/>
    </location>
</feature>
<feature type="transmembrane region" description="Helical" evidence="8">
    <location>
        <begin position="202"/>
        <end position="221"/>
    </location>
</feature>
<evidence type="ECO:0000256" key="8">
    <source>
        <dbReference type="SAM" id="Phobius"/>
    </source>
</evidence>
<evidence type="ECO:0000256" key="4">
    <source>
        <dbReference type="ARBA" id="ARBA00022679"/>
    </source>
</evidence>
<dbReference type="Proteomes" id="UP001597013">
    <property type="component" value="Unassembled WGS sequence"/>
</dbReference>
<reference evidence="11" key="1">
    <citation type="journal article" date="2019" name="Int. J. Syst. Evol. Microbiol.">
        <title>The Global Catalogue of Microorganisms (GCM) 10K type strain sequencing project: providing services to taxonomists for standard genome sequencing and annotation.</title>
        <authorList>
            <consortium name="The Broad Institute Genomics Platform"/>
            <consortium name="The Broad Institute Genome Sequencing Center for Infectious Disease"/>
            <person name="Wu L."/>
            <person name="Ma J."/>
        </authorList>
    </citation>
    <scope>NUCLEOTIDE SEQUENCE [LARGE SCALE GENOMIC DNA]</scope>
    <source>
        <strain evidence="11">CCUG 62215</strain>
    </source>
</reference>
<feature type="transmembrane region" description="Helical" evidence="8">
    <location>
        <begin position="81"/>
        <end position="102"/>
    </location>
</feature>
<evidence type="ECO:0000259" key="9">
    <source>
        <dbReference type="Pfam" id="PF02366"/>
    </source>
</evidence>
<keyword evidence="6 8" id="KW-1133">Transmembrane helix</keyword>
<feature type="domain" description="ArnT-like N-terminal" evidence="9">
    <location>
        <begin position="28"/>
        <end position="233"/>
    </location>
</feature>
<keyword evidence="2" id="KW-1003">Cell membrane</keyword>
<evidence type="ECO:0000256" key="5">
    <source>
        <dbReference type="ARBA" id="ARBA00022692"/>
    </source>
</evidence>
<feature type="transmembrane region" description="Helical" evidence="8">
    <location>
        <begin position="261"/>
        <end position="283"/>
    </location>
</feature>
<name>A0ABW3N850_9FLAO</name>
<comment type="subcellular location">
    <subcellularLocation>
        <location evidence="1">Cell membrane</location>
        <topology evidence="1">Multi-pass membrane protein</topology>
    </subcellularLocation>
</comment>
<keyword evidence="4 10" id="KW-0808">Transferase</keyword>
<gene>
    <name evidence="10" type="ORF">ACFQ1Q_09725</name>
</gene>
<evidence type="ECO:0000256" key="1">
    <source>
        <dbReference type="ARBA" id="ARBA00004651"/>
    </source>
</evidence>
<dbReference type="RefSeq" id="WP_386130578.1">
    <property type="nucleotide sequence ID" value="NZ_JBHTJL010000011.1"/>
</dbReference>
<dbReference type="PANTHER" id="PTHR33908">
    <property type="entry name" value="MANNOSYLTRANSFERASE YKCB-RELATED"/>
    <property type="match status" value="1"/>
</dbReference>
<feature type="transmembrane region" description="Helical" evidence="8">
    <location>
        <begin position="157"/>
        <end position="190"/>
    </location>
</feature>
<evidence type="ECO:0000256" key="2">
    <source>
        <dbReference type="ARBA" id="ARBA00022475"/>
    </source>
</evidence>
<keyword evidence="5 8" id="KW-0812">Transmembrane</keyword>
<protein>
    <submittedName>
        <fullName evidence="10">ArnT family glycosyltransferase</fullName>
        <ecNumber evidence="10">2.4.-.-</ecNumber>
    </submittedName>
</protein>
<feature type="transmembrane region" description="Helical" evidence="8">
    <location>
        <begin position="6"/>
        <end position="27"/>
    </location>
</feature>
<proteinExistence type="predicted"/>
<evidence type="ECO:0000313" key="11">
    <source>
        <dbReference type="Proteomes" id="UP001597013"/>
    </source>
</evidence>
<evidence type="ECO:0000256" key="3">
    <source>
        <dbReference type="ARBA" id="ARBA00022676"/>
    </source>
</evidence>
<dbReference type="Pfam" id="PF02366">
    <property type="entry name" value="PMT"/>
    <property type="match status" value="1"/>
</dbReference>
<keyword evidence="7 8" id="KW-0472">Membrane</keyword>
<evidence type="ECO:0000313" key="10">
    <source>
        <dbReference type="EMBL" id="MFD1063523.1"/>
    </source>
</evidence>
<feature type="transmembrane region" description="Helical" evidence="8">
    <location>
        <begin position="319"/>
        <end position="336"/>
    </location>
</feature>
<keyword evidence="11" id="KW-1185">Reference proteome</keyword>
<dbReference type="InterPro" id="IPR003342">
    <property type="entry name" value="ArnT-like_N"/>
</dbReference>
<organism evidence="10 11">
    <name type="scientific">Winogradskyella litorisediminis</name>
    <dbReference type="NCBI Taxonomy" id="1156618"/>
    <lineage>
        <taxon>Bacteria</taxon>
        <taxon>Pseudomonadati</taxon>
        <taxon>Bacteroidota</taxon>
        <taxon>Flavobacteriia</taxon>
        <taxon>Flavobacteriales</taxon>
        <taxon>Flavobacteriaceae</taxon>
        <taxon>Winogradskyella</taxon>
    </lineage>
</organism>
<evidence type="ECO:0000256" key="7">
    <source>
        <dbReference type="ARBA" id="ARBA00023136"/>
    </source>
</evidence>
<comment type="caution">
    <text evidence="10">The sequence shown here is derived from an EMBL/GenBank/DDBJ whole genome shotgun (WGS) entry which is preliminary data.</text>
</comment>
<dbReference type="InterPro" id="IPR050297">
    <property type="entry name" value="LipidA_mod_glycosyltrf_83"/>
</dbReference>
<dbReference type="EC" id="2.4.-.-" evidence="10"/>
<accession>A0ABW3N850</accession>
<feature type="transmembrane region" description="Helical" evidence="8">
    <location>
        <begin position="295"/>
        <end position="313"/>
    </location>
</feature>